<evidence type="ECO:0000256" key="5">
    <source>
        <dbReference type="ARBA" id="ARBA00023136"/>
    </source>
</evidence>
<keyword evidence="2" id="KW-1003">Cell membrane</keyword>
<feature type="transmembrane region" description="Helical" evidence="6">
    <location>
        <begin position="59"/>
        <end position="81"/>
    </location>
</feature>
<feature type="transmembrane region" description="Helical" evidence="6">
    <location>
        <begin position="26"/>
        <end position="47"/>
    </location>
</feature>
<feature type="transmembrane region" description="Helical" evidence="6">
    <location>
        <begin position="240"/>
        <end position="260"/>
    </location>
</feature>
<dbReference type="PANTHER" id="PTHR30213">
    <property type="entry name" value="INNER MEMBRANE PROTEIN YHJD"/>
    <property type="match status" value="1"/>
</dbReference>
<dbReference type="AlphaFoldDB" id="A0A9X3HZB5"/>
<dbReference type="GO" id="GO:0005886">
    <property type="term" value="C:plasma membrane"/>
    <property type="evidence" value="ECO:0007669"/>
    <property type="project" value="UniProtKB-SubCell"/>
</dbReference>
<gene>
    <name evidence="7" type="ORF">OQ279_00130</name>
</gene>
<evidence type="ECO:0000256" key="4">
    <source>
        <dbReference type="ARBA" id="ARBA00022989"/>
    </source>
</evidence>
<dbReference type="PIRSF" id="PIRSF035875">
    <property type="entry name" value="RNase_BN"/>
    <property type="match status" value="1"/>
</dbReference>
<proteinExistence type="predicted"/>
<keyword evidence="8" id="KW-1185">Reference proteome</keyword>
<accession>A0A9X3HZB5</accession>
<dbReference type="Pfam" id="PF03631">
    <property type="entry name" value="Virul_fac_BrkB"/>
    <property type="match status" value="1"/>
</dbReference>
<dbReference type="Proteomes" id="UP001148482">
    <property type="component" value="Unassembled WGS sequence"/>
</dbReference>
<comment type="subcellular location">
    <subcellularLocation>
        <location evidence="1">Cell membrane</location>
        <topology evidence="1">Multi-pass membrane protein</topology>
    </subcellularLocation>
</comment>
<dbReference type="RefSeq" id="WP_266067720.1">
    <property type="nucleotide sequence ID" value="NZ_JAPJDA010000001.1"/>
</dbReference>
<dbReference type="InterPro" id="IPR017039">
    <property type="entry name" value="Virul_fac_BrkB"/>
</dbReference>
<name>A0A9X3HZB5_9FLAO</name>
<dbReference type="NCBIfam" id="TIGR00765">
    <property type="entry name" value="yihY_not_rbn"/>
    <property type="match status" value="1"/>
</dbReference>
<comment type="caution">
    <text evidence="7">The sequence shown here is derived from an EMBL/GenBank/DDBJ whole genome shotgun (WGS) entry which is preliminary data.</text>
</comment>
<feature type="transmembrane region" description="Helical" evidence="6">
    <location>
        <begin position="272"/>
        <end position="298"/>
    </location>
</feature>
<dbReference type="PANTHER" id="PTHR30213:SF0">
    <property type="entry name" value="UPF0761 MEMBRANE PROTEIN YIHY"/>
    <property type="match status" value="1"/>
</dbReference>
<evidence type="ECO:0000256" key="2">
    <source>
        <dbReference type="ARBA" id="ARBA00022475"/>
    </source>
</evidence>
<feature type="transmembrane region" description="Helical" evidence="6">
    <location>
        <begin position="207"/>
        <end position="228"/>
    </location>
</feature>
<evidence type="ECO:0000256" key="3">
    <source>
        <dbReference type="ARBA" id="ARBA00022692"/>
    </source>
</evidence>
<feature type="transmembrane region" description="Helical" evidence="6">
    <location>
        <begin position="122"/>
        <end position="149"/>
    </location>
</feature>
<organism evidence="7 8">
    <name type="scientific">Salinimicrobium profundisediminis</name>
    <dbReference type="NCBI Taxonomy" id="2994553"/>
    <lineage>
        <taxon>Bacteria</taxon>
        <taxon>Pseudomonadati</taxon>
        <taxon>Bacteroidota</taxon>
        <taxon>Flavobacteriia</taxon>
        <taxon>Flavobacteriales</taxon>
        <taxon>Flavobacteriaceae</taxon>
        <taxon>Salinimicrobium</taxon>
    </lineage>
</organism>
<evidence type="ECO:0000256" key="6">
    <source>
        <dbReference type="SAM" id="Phobius"/>
    </source>
</evidence>
<keyword evidence="5 6" id="KW-0472">Membrane</keyword>
<keyword evidence="3 6" id="KW-0812">Transmembrane</keyword>
<reference evidence="7" key="1">
    <citation type="submission" date="2022-11" db="EMBL/GenBank/DDBJ databases">
        <title>Salinimicrobium profundisediminis sp. nov., isolated from deep-sea sediment of the Mariana Trench.</title>
        <authorList>
            <person name="Fu H."/>
        </authorList>
    </citation>
    <scope>NUCLEOTIDE SEQUENCE</scope>
    <source>
        <strain evidence="7">MT39</strain>
    </source>
</reference>
<evidence type="ECO:0000313" key="8">
    <source>
        <dbReference type="Proteomes" id="UP001148482"/>
    </source>
</evidence>
<evidence type="ECO:0000313" key="7">
    <source>
        <dbReference type="EMBL" id="MCX2836541.1"/>
    </source>
</evidence>
<sequence length="308" mass="35340">MSKGEKTSAKKKEGFTYWWTSHAKKIVLPGLEGLSLYDLYIIFYAGIVKGTFSARASAISFSFFMALFPFLLFILNLIPFIDFIDDFQLEFLAFVDSLLPPETSEFFNDIFYDIAARKRGGLLSIVFLLSIFLMANGVNAVFTGFEFSYHTKKNRSIIRQYFIAVGVSLILALLLLITVVVWVYLTYLTEDLKVLQVVNDAVIWANLGRYVIFTTMIYLAIAILYYFGTKESRLSRFFSIGAFFCTIFILLNTYLFGLYIENFSAYNELYGSIGALLILMFYIWINSNILLLGFELNASLMKLKRNKK</sequence>
<keyword evidence="4 6" id="KW-1133">Transmembrane helix</keyword>
<feature type="transmembrane region" description="Helical" evidence="6">
    <location>
        <begin position="161"/>
        <end position="187"/>
    </location>
</feature>
<dbReference type="EMBL" id="JAPJDA010000001">
    <property type="protein sequence ID" value="MCX2836541.1"/>
    <property type="molecule type" value="Genomic_DNA"/>
</dbReference>
<evidence type="ECO:0000256" key="1">
    <source>
        <dbReference type="ARBA" id="ARBA00004651"/>
    </source>
</evidence>
<protein>
    <submittedName>
        <fullName evidence="7">YihY/virulence factor BrkB family protein</fullName>
    </submittedName>
</protein>